<dbReference type="PANTHER" id="PTHR43708">
    <property type="entry name" value="CONSERVED EXPRESSED OXIDOREDUCTASE (EUROFUNG)"/>
    <property type="match status" value="1"/>
</dbReference>
<sequence length="388" mass="42353">MSASKRKLRYGMVGGGRGAFIGAVHRCAAYIDGQADLVAGAFSSEAERAKASAEDLFVAPNRAYGSYKEMAEKEAKLPAGERLDFVSIVTPNHQHFPPAKLFLEKGFNVVLEKPATFDLAEAKALKKIVEKTGKVLVLTHNYTGNVMVKQARELVRSGHLGDIRKVVAEYPQGWLSTLAEKGDNKQAGWRTDPKRSGAAGCIGDIGTHAENLARYITGLEIDSLCADLTTFVKGRKLDDDGNILVRYKGGAKGLLHASQISVGEENALNIRVYGTKAGIEWHQEHPNQLIVKYPDKPTEIWGRGNGYISDGLKKFTRTPSGHPEGYLEAFANVYAEAFRAIRAEVSGKKQPKDLDFPTIADGVYGMAFIETTVKSSKLGAKWLKFPKL</sequence>
<dbReference type="SUPFAM" id="SSF51735">
    <property type="entry name" value="NAD(P)-binding Rossmann-fold domains"/>
    <property type="match status" value="1"/>
</dbReference>
<evidence type="ECO:0000313" key="4">
    <source>
        <dbReference type="Proteomes" id="UP000071392"/>
    </source>
</evidence>
<dbReference type="InterPro" id="IPR055170">
    <property type="entry name" value="GFO_IDH_MocA-like_dom"/>
</dbReference>
<keyword evidence="4" id="KW-1185">Reference proteome</keyword>
<dbReference type="Proteomes" id="UP000071392">
    <property type="component" value="Unassembled WGS sequence"/>
</dbReference>
<dbReference type="AlphaFoldDB" id="A0A139SL95"/>
<proteinExistence type="predicted"/>
<comment type="caution">
    <text evidence="3">The sequence shown here is derived from an EMBL/GenBank/DDBJ whole genome shotgun (WGS) entry which is preliminary data.</text>
</comment>
<dbReference type="GO" id="GO:0000166">
    <property type="term" value="F:nucleotide binding"/>
    <property type="evidence" value="ECO:0007669"/>
    <property type="project" value="InterPro"/>
</dbReference>
<dbReference type="EMBL" id="LSZP01000044">
    <property type="protein sequence ID" value="KXU35260.1"/>
    <property type="molecule type" value="Genomic_DNA"/>
</dbReference>
<accession>A0A139SL95</accession>
<dbReference type="RefSeq" id="WP_068712284.1">
    <property type="nucleotide sequence ID" value="NZ_LSZP01000044.1"/>
</dbReference>
<dbReference type="STRING" id="1548208.AXK12_06060"/>
<dbReference type="SUPFAM" id="SSF55347">
    <property type="entry name" value="Glyceraldehyde-3-phosphate dehydrogenase-like, C-terminal domain"/>
    <property type="match status" value="1"/>
</dbReference>
<evidence type="ECO:0000259" key="1">
    <source>
        <dbReference type="Pfam" id="PF01408"/>
    </source>
</evidence>
<protein>
    <submittedName>
        <fullName evidence="3">Oxidoreductase</fullName>
    </submittedName>
</protein>
<feature type="domain" description="GFO/IDH/MocA-like oxidoreductase" evidence="2">
    <location>
        <begin position="148"/>
        <end position="280"/>
    </location>
</feature>
<dbReference type="Gene3D" id="3.40.50.720">
    <property type="entry name" value="NAD(P)-binding Rossmann-like Domain"/>
    <property type="match status" value="1"/>
</dbReference>
<dbReference type="Pfam" id="PF01408">
    <property type="entry name" value="GFO_IDH_MocA"/>
    <property type="match status" value="1"/>
</dbReference>
<dbReference type="Gene3D" id="3.30.360.10">
    <property type="entry name" value="Dihydrodipicolinate Reductase, domain 2"/>
    <property type="match status" value="1"/>
</dbReference>
<gene>
    <name evidence="3" type="ORF">AXK12_06060</name>
</gene>
<dbReference type="Pfam" id="PF22725">
    <property type="entry name" value="GFO_IDH_MocA_C3"/>
    <property type="match status" value="1"/>
</dbReference>
<organism evidence="3 4">
    <name type="scientific">Cephaloticoccus capnophilus</name>
    <dbReference type="NCBI Taxonomy" id="1548208"/>
    <lineage>
        <taxon>Bacteria</taxon>
        <taxon>Pseudomonadati</taxon>
        <taxon>Verrucomicrobiota</taxon>
        <taxon>Opitutia</taxon>
        <taxon>Opitutales</taxon>
        <taxon>Opitutaceae</taxon>
        <taxon>Cephaloticoccus</taxon>
    </lineage>
</organism>
<dbReference type="InterPro" id="IPR000683">
    <property type="entry name" value="Gfo/Idh/MocA-like_OxRdtase_N"/>
</dbReference>
<dbReference type="PANTHER" id="PTHR43708:SF3">
    <property type="entry name" value="OXIDOREDUCTASE"/>
    <property type="match status" value="1"/>
</dbReference>
<evidence type="ECO:0000313" key="3">
    <source>
        <dbReference type="EMBL" id="KXU35260.1"/>
    </source>
</evidence>
<evidence type="ECO:0000259" key="2">
    <source>
        <dbReference type="Pfam" id="PF22725"/>
    </source>
</evidence>
<reference evidence="3 4" key="1">
    <citation type="submission" date="2016-02" db="EMBL/GenBank/DDBJ databases">
        <authorList>
            <person name="Wen L."/>
            <person name="He K."/>
            <person name="Yang H."/>
        </authorList>
    </citation>
    <scope>NUCLEOTIDE SEQUENCE [LARGE SCALE GENOMIC DNA]</scope>
    <source>
        <strain evidence="3 4">CV41</strain>
    </source>
</reference>
<feature type="domain" description="Gfo/Idh/MocA-like oxidoreductase N-terminal" evidence="1">
    <location>
        <begin position="8"/>
        <end position="139"/>
    </location>
</feature>
<dbReference type="InterPro" id="IPR051317">
    <property type="entry name" value="Gfo/Idh/MocA_oxidoreduct"/>
</dbReference>
<name>A0A139SL95_9BACT</name>
<dbReference type="InterPro" id="IPR036291">
    <property type="entry name" value="NAD(P)-bd_dom_sf"/>
</dbReference>